<reference evidence="1" key="1">
    <citation type="submission" date="2015-06" db="EMBL/GenBank/DDBJ databases">
        <authorList>
            <person name="Nguyen H."/>
        </authorList>
    </citation>
    <scope>NUCLEOTIDE SEQUENCE</scope>
    <source>
        <strain evidence="1">DAOM 180753</strain>
    </source>
</reference>
<organism evidence="1 2">
    <name type="scientific">Penicillium thymicola</name>
    <dbReference type="NCBI Taxonomy" id="293382"/>
    <lineage>
        <taxon>Eukaryota</taxon>
        <taxon>Fungi</taxon>
        <taxon>Dikarya</taxon>
        <taxon>Ascomycota</taxon>
        <taxon>Pezizomycotina</taxon>
        <taxon>Eurotiomycetes</taxon>
        <taxon>Eurotiomycetidae</taxon>
        <taxon>Eurotiales</taxon>
        <taxon>Aspergillaceae</taxon>
        <taxon>Penicillium</taxon>
    </lineage>
</organism>
<evidence type="ECO:0000313" key="1">
    <source>
        <dbReference type="EMBL" id="KAJ9489983.1"/>
    </source>
</evidence>
<reference evidence="1" key="2">
    <citation type="journal article" date="2016" name="Fungal Biol.">
        <title>Ochratoxin A production by Penicillium thymicola.</title>
        <authorList>
            <person name="Nguyen H.D.T."/>
            <person name="McMullin D.R."/>
            <person name="Ponomareva E."/>
            <person name="Riley R."/>
            <person name="Pomraning K.R."/>
            <person name="Baker S.E."/>
            <person name="Seifert K.A."/>
        </authorList>
    </citation>
    <scope>NUCLEOTIDE SEQUENCE</scope>
    <source>
        <strain evidence="1">DAOM 180753</strain>
    </source>
</reference>
<gene>
    <name evidence="1" type="ORF">VN97_g3292</name>
</gene>
<dbReference type="EMBL" id="LACB01000069">
    <property type="protein sequence ID" value="KAJ9489983.1"/>
    <property type="molecule type" value="Genomic_DNA"/>
</dbReference>
<dbReference type="Proteomes" id="UP001227192">
    <property type="component" value="Unassembled WGS sequence"/>
</dbReference>
<name>A0AAI9TMQ0_PENTH</name>
<dbReference type="AlphaFoldDB" id="A0AAI9TMQ0"/>
<accession>A0AAI9TMQ0</accession>
<proteinExistence type="predicted"/>
<evidence type="ECO:0000313" key="2">
    <source>
        <dbReference type="Proteomes" id="UP001227192"/>
    </source>
</evidence>
<protein>
    <submittedName>
        <fullName evidence="1">Uncharacterized protein</fullName>
    </submittedName>
</protein>
<keyword evidence="2" id="KW-1185">Reference proteome</keyword>
<comment type="caution">
    <text evidence="1">The sequence shown here is derived from an EMBL/GenBank/DDBJ whole genome shotgun (WGS) entry which is preliminary data.</text>
</comment>
<sequence length="98" mass="11023">MENTSLRILLGILDRPFVTRQPPSSLFRHQPPPKFFLSFNLFSLKILYPSQLTTRIEAPILDIIILNATLISVVISSKIVGTIDYQPPSFPSLSALTR</sequence>